<evidence type="ECO:0000256" key="14">
    <source>
        <dbReference type="ARBA" id="ARBA00049244"/>
    </source>
</evidence>
<dbReference type="SUPFAM" id="SSF56672">
    <property type="entry name" value="DNA/RNA polymerases"/>
    <property type="match status" value="1"/>
</dbReference>
<dbReference type="InterPro" id="IPR002298">
    <property type="entry name" value="DNA_polymerase_A"/>
</dbReference>
<feature type="domain" description="3'-5' exonuclease" evidence="17">
    <location>
        <begin position="297"/>
        <end position="484"/>
    </location>
</feature>
<dbReference type="NCBIfam" id="TIGR00593">
    <property type="entry name" value="pola"/>
    <property type="match status" value="1"/>
</dbReference>
<keyword evidence="11 16" id="KW-0239">DNA-directed DNA polymerase</keyword>
<dbReference type="PROSITE" id="PS00447">
    <property type="entry name" value="DNA_POLYMERASE_A"/>
    <property type="match status" value="1"/>
</dbReference>
<dbReference type="NCBIfam" id="NF004397">
    <property type="entry name" value="PRK05755.1"/>
    <property type="match status" value="1"/>
</dbReference>
<accession>A0A1H3WUV1</accession>
<keyword evidence="6 16" id="KW-0235">DNA replication</keyword>
<evidence type="ECO:0000256" key="15">
    <source>
        <dbReference type="NCBIfam" id="TIGR00593"/>
    </source>
</evidence>
<dbReference type="InterPro" id="IPR036279">
    <property type="entry name" value="5-3_exonuclease_C_sf"/>
</dbReference>
<dbReference type="PANTHER" id="PTHR10133">
    <property type="entry name" value="DNA POLYMERASE I"/>
    <property type="match status" value="1"/>
</dbReference>
<dbReference type="PRINTS" id="PR00868">
    <property type="entry name" value="DNAPOLI"/>
</dbReference>
<evidence type="ECO:0000256" key="8">
    <source>
        <dbReference type="ARBA" id="ARBA00022763"/>
    </source>
</evidence>
<evidence type="ECO:0000259" key="19">
    <source>
        <dbReference type="SMART" id="SM00482"/>
    </source>
</evidence>
<evidence type="ECO:0000256" key="10">
    <source>
        <dbReference type="ARBA" id="ARBA00022839"/>
    </source>
</evidence>
<keyword evidence="10 16" id="KW-0269">Exonuclease</keyword>
<dbReference type="Pfam" id="PF01367">
    <property type="entry name" value="5_3_exonuc"/>
    <property type="match status" value="1"/>
</dbReference>
<dbReference type="Pfam" id="PF02739">
    <property type="entry name" value="5_3_exonuc_N"/>
    <property type="match status" value="1"/>
</dbReference>
<name>A0A1H3WUV1_9BACT</name>
<keyword evidence="7" id="KW-0540">Nuclease</keyword>
<dbReference type="InterPro" id="IPR008918">
    <property type="entry name" value="HhH2"/>
</dbReference>
<dbReference type="InterPro" id="IPR019760">
    <property type="entry name" value="DNA-dir_DNA_pol_A_CS"/>
</dbReference>
<dbReference type="FunFam" id="3.30.420.10:FF:000026">
    <property type="entry name" value="DNA polymerase I"/>
    <property type="match status" value="1"/>
</dbReference>
<dbReference type="SUPFAM" id="SSF53098">
    <property type="entry name" value="Ribonuclease H-like"/>
    <property type="match status" value="1"/>
</dbReference>
<evidence type="ECO:0000256" key="16">
    <source>
        <dbReference type="RuleBase" id="RU004460"/>
    </source>
</evidence>
<dbReference type="SUPFAM" id="SSF47807">
    <property type="entry name" value="5' to 3' exonuclease, C-terminal subdomain"/>
    <property type="match status" value="1"/>
</dbReference>
<dbReference type="CDD" id="cd09898">
    <property type="entry name" value="H3TH_53EXO"/>
    <property type="match status" value="1"/>
</dbReference>
<dbReference type="CDD" id="cd08637">
    <property type="entry name" value="DNA_pol_A_pol_I_C"/>
    <property type="match status" value="1"/>
</dbReference>
<evidence type="ECO:0000256" key="1">
    <source>
        <dbReference type="ARBA" id="ARBA00007705"/>
    </source>
</evidence>
<dbReference type="FunFam" id="3.40.50.1010:FF:000001">
    <property type="entry name" value="DNA polymerase I"/>
    <property type="match status" value="1"/>
</dbReference>
<feature type="domain" description="5'-3' exonuclease" evidence="18">
    <location>
        <begin position="4"/>
        <end position="261"/>
    </location>
</feature>
<dbReference type="GO" id="GO:0006261">
    <property type="term" value="P:DNA-templated DNA replication"/>
    <property type="evidence" value="ECO:0007669"/>
    <property type="project" value="UniProtKB-UniRule"/>
</dbReference>
<evidence type="ECO:0000256" key="11">
    <source>
        <dbReference type="ARBA" id="ARBA00022932"/>
    </source>
</evidence>
<dbReference type="CDD" id="cd06139">
    <property type="entry name" value="DNA_polA_I_Ecoli_like_exo"/>
    <property type="match status" value="1"/>
</dbReference>
<dbReference type="Gene3D" id="3.40.50.1010">
    <property type="entry name" value="5'-nuclease"/>
    <property type="match status" value="1"/>
</dbReference>
<dbReference type="FunFam" id="1.20.1060.10:FF:000001">
    <property type="entry name" value="DNA polymerase I"/>
    <property type="match status" value="1"/>
</dbReference>
<evidence type="ECO:0000256" key="3">
    <source>
        <dbReference type="ARBA" id="ARBA00020311"/>
    </source>
</evidence>
<evidence type="ECO:0000256" key="6">
    <source>
        <dbReference type="ARBA" id="ARBA00022705"/>
    </source>
</evidence>
<sequence>MSAKNERVYLIDGSSYIYRAYYAIRHLSNSKGEATNAVYGFTNMLLTLLREEKPDRVAVIFDAKGPTFRKELYPAYKANRSAMPEDLVPQVSLIKDVVRAFNLPGLELSGYEADDIIATLAKRYADQGFDITVVTGDKDLMQIVGERVRLLDTMKGKVSGRAEVIDRFGVPPEQVLEILGLAGDSSDNIPGVPGIGEKTACSLIQEFGSIENLLANIDQVKGKKRQENLREFADQARLSRTLADLIYDLEIAISIDDLKLVEPDLDALTTLFKQLEFPKLLQQFSCQPLQDSAAGDYQVVLTSAELSDMVAQLKKAGRFAIDTETTSLVAVQADLVGLSFSYQANHGWYVPVGHRYLGAPQQLAQEVVLEALRPLLENPTYKKIGQNIKYDALVLRNAGIALQGVEIDTMVLSYITHPESKSHGLDALAAEQLNHRMIPYTEMTGSGKKQICFSEVEVEKAVRYATEDADITWQLAEKLLPQLSSGMAQKLFYDVEMPLVDVLTRIEWCGIRIDADFLGTLSEQMRKKLEILEGEIHALAGGPFNINSPKQLGEVLFEKLGLPKGKKTKTGWSTNVDVLTSLAAEHDIAAKILDYRSVSKLKSTYTDALPKLINPATGRLHTSFNQAVTATGRLSSSDPNLQNIPIRTAEGRRIREAFIPAEGWVLLAADYSQVELRVLAQMADVPALKESFLAGEDIHKRTASEIFNVFPEMVTAEMRRQAKTINFGVLYGMGAFSLAKDLGIGRAEAQQFIDHYFERYPAILQFLEEKKAEAREHQYVTTLLGRRCAIPEIASKNGAVRSYAERNAINYPIQGSAADIIKVAMVNIDRRLCAEQLQARMLLQVHDELVFEVPQAELEKVRELIRIEMETAVPMDVPLKVDIGIGTNWAEAH</sequence>
<dbReference type="SMART" id="SM00475">
    <property type="entry name" value="53EXOc"/>
    <property type="match status" value="1"/>
</dbReference>
<dbReference type="InterPro" id="IPR002421">
    <property type="entry name" value="5-3_exonuclease"/>
</dbReference>
<dbReference type="EMBL" id="FNQN01000002">
    <property type="protein sequence ID" value="SDZ90926.1"/>
    <property type="molecule type" value="Genomic_DNA"/>
</dbReference>
<comment type="catalytic activity">
    <reaction evidence="14 16">
        <text>DNA(n) + a 2'-deoxyribonucleoside 5'-triphosphate = DNA(n+1) + diphosphate</text>
        <dbReference type="Rhea" id="RHEA:22508"/>
        <dbReference type="Rhea" id="RHEA-COMP:17339"/>
        <dbReference type="Rhea" id="RHEA-COMP:17340"/>
        <dbReference type="ChEBI" id="CHEBI:33019"/>
        <dbReference type="ChEBI" id="CHEBI:61560"/>
        <dbReference type="ChEBI" id="CHEBI:173112"/>
        <dbReference type="EC" id="2.7.7.7"/>
    </reaction>
</comment>
<proteinExistence type="inferred from homology"/>
<evidence type="ECO:0000256" key="2">
    <source>
        <dbReference type="ARBA" id="ARBA00012417"/>
    </source>
</evidence>
<keyword evidence="5 16" id="KW-0548">Nucleotidyltransferase</keyword>
<dbReference type="AlphaFoldDB" id="A0A1H3WUV1"/>
<dbReference type="SMART" id="SM00279">
    <property type="entry name" value="HhH2"/>
    <property type="match status" value="1"/>
</dbReference>
<keyword evidence="9 16" id="KW-0378">Hydrolase</keyword>
<gene>
    <name evidence="16" type="primary">polA</name>
    <name evidence="20" type="ORF">SAMN05660420_00689</name>
</gene>
<dbReference type="InterPro" id="IPR043502">
    <property type="entry name" value="DNA/RNA_pol_sf"/>
</dbReference>
<dbReference type="FunFam" id="1.10.150.20:FF:000003">
    <property type="entry name" value="DNA polymerase I"/>
    <property type="match status" value="1"/>
</dbReference>
<keyword evidence="4 16" id="KW-0808">Transferase</keyword>
<dbReference type="InterPro" id="IPR036397">
    <property type="entry name" value="RNaseH_sf"/>
</dbReference>
<dbReference type="FunFam" id="1.10.150.20:FF:000002">
    <property type="entry name" value="DNA polymerase I"/>
    <property type="match status" value="1"/>
</dbReference>
<keyword evidence="21" id="KW-1185">Reference proteome</keyword>
<dbReference type="SMART" id="SM00474">
    <property type="entry name" value="35EXOc"/>
    <property type="match status" value="1"/>
</dbReference>
<dbReference type="GO" id="GO:0003677">
    <property type="term" value="F:DNA binding"/>
    <property type="evidence" value="ECO:0007669"/>
    <property type="project" value="UniProtKB-UniRule"/>
</dbReference>
<evidence type="ECO:0000313" key="21">
    <source>
        <dbReference type="Proteomes" id="UP000199409"/>
    </source>
</evidence>
<keyword evidence="8 16" id="KW-0227">DNA damage</keyword>
<reference evidence="20 21" key="1">
    <citation type="submission" date="2016-10" db="EMBL/GenBank/DDBJ databases">
        <authorList>
            <person name="de Groot N.N."/>
        </authorList>
    </citation>
    <scope>NUCLEOTIDE SEQUENCE [LARGE SCALE GENOMIC DNA]</scope>
    <source>
        <strain evidence="20 21">DSM 7343</strain>
    </source>
</reference>
<dbReference type="Proteomes" id="UP000199409">
    <property type="component" value="Unassembled WGS sequence"/>
</dbReference>
<keyword evidence="13 16" id="KW-0234">DNA repair</keyword>
<organism evidence="20 21">
    <name type="scientific">Desulfuromusa kysingii</name>
    <dbReference type="NCBI Taxonomy" id="37625"/>
    <lineage>
        <taxon>Bacteria</taxon>
        <taxon>Pseudomonadati</taxon>
        <taxon>Thermodesulfobacteriota</taxon>
        <taxon>Desulfuromonadia</taxon>
        <taxon>Desulfuromonadales</taxon>
        <taxon>Geopsychrobacteraceae</taxon>
        <taxon>Desulfuromusa</taxon>
    </lineage>
</organism>
<dbReference type="InterPro" id="IPR018320">
    <property type="entry name" value="DNA_polymerase_1"/>
</dbReference>
<dbReference type="InterPro" id="IPR029060">
    <property type="entry name" value="PIN-like_dom_sf"/>
</dbReference>
<dbReference type="GO" id="GO:0006302">
    <property type="term" value="P:double-strand break repair"/>
    <property type="evidence" value="ECO:0007669"/>
    <property type="project" value="TreeGrafter"/>
</dbReference>
<dbReference type="SUPFAM" id="SSF88723">
    <property type="entry name" value="PIN domain-like"/>
    <property type="match status" value="1"/>
</dbReference>
<dbReference type="Gene3D" id="1.10.150.20">
    <property type="entry name" value="5' to 3' exonuclease, C-terminal subdomain"/>
    <property type="match status" value="2"/>
</dbReference>
<dbReference type="CDD" id="cd09859">
    <property type="entry name" value="PIN_53EXO"/>
    <property type="match status" value="1"/>
</dbReference>
<dbReference type="SMART" id="SM00482">
    <property type="entry name" value="POLAc"/>
    <property type="match status" value="1"/>
</dbReference>
<dbReference type="GO" id="GO:0008408">
    <property type="term" value="F:3'-5' exonuclease activity"/>
    <property type="evidence" value="ECO:0007669"/>
    <property type="project" value="UniProtKB-UniRule"/>
</dbReference>
<dbReference type="InterPro" id="IPR020046">
    <property type="entry name" value="5-3_exonucl_a-hlix_arch_N"/>
</dbReference>
<keyword evidence="12 16" id="KW-0238">DNA-binding</keyword>
<evidence type="ECO:0000256" key="4">
    <source>
        <dbReference type="ARBA" id="ARBA00022679"/>
    </source>
</evidence>
<comment type="similarity">
    <text evidence="1 16">Belongs to the DNA polymerase type-A family.</text>
</comment>
<dbReference type="STRING" id="37625.SAMN05660420_00689"/>
<evidence type="ECO:0000259" key="18">
    <source>
        <dbReference type="SMART" id="SM00475"/>
    </source>
</evidence>
<evidence type="ECO:0000256" key="7">
    <source>
        <dbReference type="ARBA" id="ARBA00022722"/>
    </source>
</evidence>
<comment type="function">
    <text evidence="16">In addition to polymerase activity, this DNA polymerase exhibits 3'-5' and 5'-3' exonuclease activity.</text>
</comment>
<dbReference type="PANTHER" id="PTHR10133:SF27">
    <property type="entry name" value="DNA POLYMERASE NU"/>
    <property type="match status" value="1"/>
</dbReference>
<dbReference type="RefSeq" id="WP_092344769.1">
    <property type="nucleotide sequence ID" value="NZ_FNQN01000002.1"/>
</dbReference>
<evidence type="ECO:0000259" key="17">
    <source>
        <dbReference type="SMART" id="SM00474"/>
    </source>
</evidence>
<dbReference type="Pfam" id="PF00476">
    <property type="entry name" value="DNA_pol_A"/>
    <property type="match status" value="1"/>
</dbReference>
<protein>
    <recommendedName>
        <fullName evidence="3 15">DNA polymerase I</fullName>
        <ecNumber evidence="2 15">2.7.7.7</ecNumber>
    </recommendedName>
</protein>
<dbReference type="InterPro" id="IPR020045">
    <property type="entry name" value="DNA_polI_H3TH"/>
</dbReference>
<dbReference type="GO" id="GO:0003887">
    <property type="term" value="F:DNA-directed DNA polymerase activity"/>
    <property type="evidence" value="ECO:0007669"/>
    <property type="project" value="UniProtKB-UniRule"/>
</dbReference>
<dbReference type="Gene3D" id="3.30.70.370">
    <property type="match status" value="1"/>
</dbReference>
<dbReference type="GO" id="GO:0008409">
    <property type="term" value="F:5'-3' exonuclease activity"/>
    <property type="evidence" value="ECO:0007669"/>
    <property type="project" value="UniProtKB-UniRule"/>
</dbReference>
<feature type="domain" description="DNA-directed DNA polymerase family A palm" evidence="19">
    <location>
        <begin position="651"/>
        <end position="857"/>
    </location>
</feature>
<evidence type="ECO:0000256" key="12">
    <source>
        <dbReference type="ARBA" id="ARBA00023125"/>
    </source>
</evidence>
<dbReference type="InterPro" id="IPR001098">
    <property type="entry name" value="DNA-dir_DNA_pol_A_palm_dom"/>
</dbReference>
<dbReference type="InterPro" id="IPR012337">
    <property type="entry name" value="RNaseH-like_sf"/>
</dbReference>
<dbReference type="Pfam" id="PF01612">
    <property type="entry name" value="DNA_pol_A_exo1"/>
    <property type="match status" value="1"/>
</dbReference>
<evidence type="ECO:0000256" key="9">
    <source>
        <dbReference type="ARBA" id="ARBA00022801"/>
    </source>
</evidence>
<dbReference type="OrthoDB" id="9806424at2"/>
<dbReference type="Gene3D" id="3.30.420.10">
    <property type="entry name" value="Ribonuclease H-like superfamily/Ribonuclease H"/>
    <property type="match status" value="1"/>
</dbReference>
<dbReference type="Gene3D" id="1.20.1060.10">
    <property type="entry name" value="Taq DNA Polymerase, Chain T, domain 4"/>
    <property type="match status" value="1"/>
</dbReference>
<dbReference type="InterPro" id="IPR002562">
    <property type="entry name" value="3'-5'_exonuclease_dom"/>
</dbReference>
<evidence type="ECO:0000256" key="13">
    <source>
        <dbReference type="ARBA" id="ARBA00023204"/>
    </source>
</evidence>
<evidence type="ECO:0000313" key="20">
    <source>
        <dbReference type="EMBL" id="SDZ90926.1"/>
    </source>
</evidence>
<evidence type="ECO:0000256" key="5">
    <source>
        <dbReference type="ARBA" id="ARBA00022695"/>
    </source>
</evidence>
<dbReference type="EC" id="2.7.7.7" evidence="2 15"/>